<evidence type="ECO:0000259" key="16">
    <source>
        <dbReference type="PROSITE" id="PS50885"/>
    </source>
</evidence>
<dbReference type="InterPro" id="IPR050351">
    <property type="entry name" value="BphY/WalK/GraS-like"/>
</dbReference>
<feature type="domain" description="Histidine kinase" evidence="15">
    <location>
        <begin position="376"/>
        <end position="594"/>
    </location>
</feature>
<gene>
    <name evidence="17" type="ORF">JCM21738_54</name>
</gene>
<dbReference type="GO" id="GO:0007234">
    <property type="term" value="P:osmosensory signaling via phosphorelay pathway"/>
    <property type="evidence" value="ECO:0007669"/>
    <property type="project" value="TreeGrafter"/>
</dbReference>
<comment type="subcellular location">
    <subcellularLocation>
        <location evidence="2">Cell membrane</location>
        <topology evidence="2">Multi-pass membrane protein</topology>
    </subcellularLocation>
</comment>
<dbReference type="SMART" id="SM00388">
    <property type="entry name" value="HisKA"/>
    <property type="match status" value="1"/>
</dbReference>
<keyword evidence="13 14" id="KW-0472">Membrane</keyword>
<evidence type="ECO:0000256" key="7">
    <source>
        <dbReference type="ARBA" id="ARBA00022692"/>
    </source>
</evidence>
<dbReference type="Pfam" id="PF00512">
    <property type="entry name" value="HisKA"/>
    <property type="match status" value="1"/>
</dbReference>
<dbReference type="SUPFAM" id="SSF55785">
    <property type="entry name" value="PYP-like sensor domain (PAS domain)"/>
    <property type="match status" value="1"/>
</dbReference>
<dbReference type="InterPro" id="IPR004358">
    <property type="entry name" value="Sig_transdc_His_kin-like_C"/>
</dbReference>
<dbReference type="PROSITE" id="PS50109">
    <property type="entry name" value="HIS_KIN"/>
    <property type="match status" value="1"/>
</dbReference>
<dbReference type="Gene3D" id="3.30.450.20">
    <property type="entry name" value="PAS domain"/>
    <property type="match status" value="1"/>
</dbReference>
<dbReference type="SUPFAM" id="SSF55874">
    <property type="entry name" value="ATPase domain of HSP90 chaperone/DNA topoisomerase II/histidine kinase"/>
    <property type="match status" value="1"/>
</dbReference>
<dbReference type="PANTHER" id="PTHR42878:SF3">
    <property type="entry name" value="HISTIDINE PROTEIN KINASE SAES"/>
    <property type="match status" value="1"/>
</dbReference>
<organism evidence="17 18">
    <name type="scientific">Mesobacillus boroniphilus JCM 21738</name>
    <dbReference type="NCBI Taxonomy" id="1294265"/>
    <lineage>
        <taxon>Bacteria</taxon>
        <taxon>Bacillati</taxon>
        <taxon>Bacillota</taxon>
        <taxon>Bacilli</taxon>
        <taxon>Bacillales</taxon>
        <taxon>Bacillaceae</taxon>
        <taxon>Mesobacillus</taxon>
    </lineage>
</organism>
<dbReference type="Pfam" id="PF00989">
    <property type="entry name" value="PAS"/>
    <property type="match status" value="1"/>
</dbReference>
<dbReference type="EC" id="2.7.13.3" evidence="3"/>
<keyword evidence="8" id="KW-0547">Nucleotide-binding</keyword>
<keyword evidence="5" id="KW-0597">Phosphoprotein</keyword>
<dbReference type="GO" id="GO:0030295">
    <property type="term" value="F:protein kinase activator activity"/>
    <property type="evidence" value="ECO:0007669"/>
    <property type="project" value="TreeGrafter"/>
</dbReference>
<keyword evidence="10" id="KW-0067">ATP-binding</keyword>
<evidence type="ECO:0000256" key="10">
    <source>
        <dbReference type="ARBA" id="ARBA00022840"/>
    </source>
</evidence>
<accession>W4RG79</accession>
<dbReference type="InterPro" id="IPR041328">
    <property type="entry name" value="HisK_sensor"/>
</dbReference>
<evidence type="ECO:0000313" key="18">
    <source>
        <dbReference type="Proteomes" id="UP000018949"/>
    </source>
</evidence>
<dbReference type="EMBL" id="BAUW01000001">
    <property type="protein sequence ID" value="GAE43420.1"/>
    <property type="molecule type" value="Genomic_DNA"/>
</dbReference>
<evidence type="ECO:0000259" key="15">
    <source>
        <dbReference type="PROSITE" id="PS50109"/>
    </source>
</evidence>
<dbReference type="PANTHER" id="PTHR42878">
    <property type="entry name" value="TWO-COMPONENT HISTIDINE KINASE"/>
    <property type="match status" value="1"/>
</dbReference>
<dbReference type="GO" id="GO:0000155">
    <property type="term" value="F:phosphorelay sensor kinase activity"/>
    <property type="evidence" value="ECO:0007669"/>
    <property type="project" value="InterPro"/>
</dbReference>
<dbReference type="Pfam" id="PF02518">
    <property type="entry name" value="HATPase_c"/>
    <property type="match status" value="1"/>
</dbReference>
<evidence type="ECO:0000256" key="13">
    <source>
        <dbReference type="ARBA" id="ARBA00023136"/>
    </source>
</evidence>
<proteinExistence type="predicted"/>
<dbReference type="InterPro" id="IPR005467">
    <property type="entry name" value="His_kinase_dom"/>
</dbReference>
<name>W4RG79_9BACI</name>
<keyword evidence="12" id="KW-0902">Two-component regulatory system</keyword>
<keyword evidence="18" id="KW-1185">Reference proteome</keyword>
<evidence type="ECO:0000256" key="11">
    <source>
        <dbReference type="ARBA" id="ARBA00022989"/>
    </source>
</evidence>
<dbReference type="PRINTS" id="PR00344">
    <property type="entry name" value="BCTRLSENSOR"/>
</dbReference>
<dbReference type="InterPro" id="IPR003661">
    <property type="entry name" value="HisK_dim/P_dom"/>
</dbReference>
<evidence type="ECO:0000256" key="6">
    <source>
        <dbReference type="ARBA" id="ARBA00022679"/>
    </source>
</evidence>
<comment type="catalytic activity">
    <reaction evidence="1">
        <text>ATP + protein L-histidine = ADP + protein N-phospho-L-histidine.</text>
        <dbReference type="EC" id="2.7.13.3"/>
    </reaction>
</comment>
<dbReference type="Gene3D" id="6.10.340.10">
    <property type="match status" value="1"/>
</dbReference>
<evidence type="ECO:0000256" key="1">
    <source>
        <dbReference type="ARBA" id="ARBA00000085"/>
    </source>
</evidence>
<feature type="transmembrane region" description="Helical" evidence="14">
    <location>
        <begin position="12"/>
        <end position="34"/>
    </location>
</feature>
<dbReference type="Pfam" id="PF00672">
    <property type="entry name" value="HAMP"/>
    <property type="match status" value="1"/>
</dbReference>
<dbReference type="GO" id="GO:0006355">
    <property type="term" value="P:regulation of DNA-templated transcription"/>
    <property type="evidence" value="ECO:0007669"/>
    <property type="project" value="InterPro"/>
</dbReference>
<keyword evidence="11 14" id="KW-1133">Transmembrane helix</keyword>
<dbReference type="CDD" id="cd06225">
    <property type="entry name" value="HAMP"/>
    <property type="match status" value="1"/>
</dbReference>
<evidence type="ECO:0000256" key="14">
    <source>
        <dbReference type="SAM" id="Phobius"/>
    </source>
</evidence>
<evidence type="ECO:0000256" key="12">
    <source>
        <dbReference type="ARBA" id="ARBA00023012"/>
    </source>
</evidence>
<dbReference type="Gene3D" id="3.30.565.10">
    <property type="entry name" value="Histidine kinase-like ATPase, C-terminal domain"/>
    <property type="match status" value="1"/>
</dbReference>
<dbReference type="GO" id="GO:0000156">
    <property type="term" value="F:phosphorelay response regulator activity"/>
    <property type="evidence" value="ECO:0007669"/>
    <property type="project" value="TreeGrafter"/>
</dbReference>
<dbReference type="eggNOG" id="COG5002">
    <property type="taxonomic scope" value="Bacteria"/>
</dbReference>
<dbReference type="InterPro" id="IPR035965">
    <property type="entry name" value="PAS-like_dom_sf"/>
</dbReference>
<dbReference type="RefSeq" id="WP_023627486.1">
    <property type="nucleotide sequence ID" value="NZ_BAUW01000001.1"/>
</dbReference>
<dbReference type="CDD" id="cd00075">
    <property type="entry name" value="HATPase"/>
    <property type="match status" value="1"/>
</dbReference>
<dbReference type="SMART" id="SM00304">
    <property type="entry name" value="HAMP"/>
    <property type="match status" value="1"/>
</dbReference>
<dbReference type="Proteomes" id="UP000018949">
    <property type="component" value="Unassembled WGS sequence"/>
</dbReference>
<evidence type="ECO:0000256" key="4">
    <source>
        <dbReference type="ARBA" id="ARBA00022475"/>
    </source>
</evidence>
<dbReference type="SUPFAM" id="SSF158472">
    <property type="entry name" value="HAMP domain-like"/>
    <property type="match status" value="1"/>
</dbReference>
<evidence type="ECO:0000256" key="2">
    <source>
        <dbReference type="ARBA" id="ARBA00004651"/>
    </source>
</evidence>
<dbReference type="InterPro" id="IPR003594">
    <property type="entry name" value="HATPase_dom"/>
</dbReference>
<evidence type="ECO:0000256" key="9">
    <source>
        <dbReference type="ARBA" id="ARBA00022777"/>
    </source>
</evidence>
<dbReference type="FunFam" id="3.30.450.20:FF:000098">
    <property type="entry name" value="Sensor histidine kinase ResE"/>
    <property type="match status" value="1"/>
</dbReference>
<dbReference type="AlphaFoldDB" id="W4RG79"/>
<dbReference type="InterPro" id="IPR013767">
    <property type="entry name" value="PAS_fold"/>
</dbReference>
<evidence type="ECO:0000256" key="3">
    <source>
        <dbReference type="ARBA" id="ARBA00012438"/>
    </source>
</evidence>
<dbReference type="FunFam" id="3.30.565.10:FF:000006">
    <property type="entry name" value="Sensor histidine kinase WalK"/>
    <property type="match status" value="1"/>
</dbReference>
<feature type="domain" description="HAMP" evidence="16">
    <location>
        <begin position="199"/>
        <end position="251"/>
    </location>
</feature>
<dbReference type="CDD" id="cd00082">
    <property type="entry name" value="HisKA"/>
    <property type="match status" value="1"/>
</dbReference>
<reference evidence="17 18" key="1">
    <citation type="submission" date="2013-12" db="EMBL/GenBank/DDBJ databases">
        <title>NBRP : Genome information of microbial organism related human and environment.</title>
        <authorList>
            <person name="Hattori M."/>
            <person name="Oshima K."/>
            <person name="Inaba H."/>
            <person name="Suda W."/>
            <person name="Sakamoto M."/>
            <person name="Iino T."/>
            <person name="Kitahara M."/>
            <person name="Oshida Y."/>
            <person name="Iida T."/>
            <person name="Kudo T."/>
            <person name="Itoh T."/>
            <person name="Ahmed I."/>
            <person name="Ohkuma M."/>
        </authorList>
    </citation>
    <scope>NUCLEOTIDE SEQUENCE [LARGE SCALE GENOMIC DNA]</scope>
    <source>
        <strain evidence="17 18">JCM 21738</strain>
    </source>
</reference>
<keyword evidence="7 14" id="KW-0812">Transmembrane</keyword>
<evidence type="ECO:0000256" key="8">
    <source>
        <dbReference type="ARBA" id="ARBA00022741"/>
    </source>
</evidence>
<dbReference type="InterPro" id="IPR036890">
    <property type="entry name" value="HATPase_C_sf"/>
</dbReference>
<dbReference type="GO" id="GO:0005524">
    <property type="term" value="F:ATP binding"/>
    <property type="evidence" value="ECO:0007669"/>
    <property type="project" value="UniProtKB-KW"/>
</dbReference>
<dbReference type="PROSITE" id="PS50885">
    <property type="entry name" value="HAMP"/>
    <property type="match status" value="1"/>
</dbReference>
<protein>
    <recommendedName>
        <fullName evidence="3">histidine kinase</fullName>
        <ecNumber evidence="3">2.7.13.3</ecNumber>
    </recommendedName>
</protein>
<sequence length="595" mass="67393">MMFWRSVVGKLWITILLLVSFVLFILTVMLMEFFENYHINETRKGMTNTAEKIARVLEDHPGQEEQLGLEIAWGMVDDDSKVTVIKDKETYFYSSGDQAATHVPISFFMNNRDLSAVFSKDKTVDIITPLPGISNEVDETQYLMIGVPLHQFEQENGAVFIYQSLEVLEETTRLTTKFILLAAGVAIVLTTIFAFFLSTRITAPLRKMREAAFEVARGKFDTKVPILTHDEIGELATAFNQMGRQLKFNMNALSQEKEQLTSILSSMADGVITFNRDGTILITNPPAEVFLRYWYYEQGLASENTDAVPSEVMELFQMAVNTEKEQVGEITAQGRTWVIIVSPLYNKRFIRGAVAVVRDMTEERKLDKMREDFIANVSHELRTPISMMQGYSEAIVDDIAQTDEEKKEMAKVIYDESLRMGRLVNELLDLARMEAGHILLNVEAVEINPYVNRIIHKFHGLAKEKGIELSVQFDSEERDFRFDPDRIEQVLTNLIDNAIRHVPDSAAVIISGRTDEKGIYFEVSDQGPGIPEDDLPFLFERFYKGDKSRTRGVSGTGLGLAIAKNIIDAHRGNISVKSKLGQGTTFSFFIPRIIV</sequence>
<dbReference type="SMART" id="SM00387">
    <property type="entry name" value="HATPase_c"/>
    <property type="match status" value="1"/>
</dbReference>
<keyword evidence="4" id="KW-1003">Cell membrane</keyword>
<evidence type="ECO:0000256" key="5">
    <source>
        <dbReference type="ARBA" id="ARBA00022553"/>
    </source>
</evidence>
<dbReference type="Pfam" id="PF18698">
    <property type="entry name" value="HisK_sensor"/>
    <property type="match status" value="1"/>
</dbReference>
<keyword evidence="6" id="KW-0808">Transferase</keyword>
<dbReference type="FunFam" id="1.10.287.130:FF:000001">
    <property type="entry name" value="Two-component sensor histidine kinase"/>
    <property type="match status" value="1"/>
</dbReference>
<evidence type="ECO:0000313" key="17">
    <source>
        <dbReference type="EMBL" id="GAE43420.1"/>
    </source>
</evidence>
<dbReference type="GO" id="GO:0005886">
    <property type="term" value="C:plasma membrane"/>
    <property type="evidence" value="ECO:0007669"/>
    <property type="project" value="UniProtKB-SubCell"/>
</dbReference>
<comment type="caution">
    <text evidence="17">The sequence shown here is derived from an EMBL/GenBank/DDBJ whole genome shotgun (WGS) entry which is preliminary data.</text>
</comment>
<dbReference type="Gene3D" id="1.10.287.130">
    <property type="match status" value="1"/>
</dbReference>
<dbReference type="InterPro" id="IPR036097">
    <property type="entry name" value="HisK_dim/P_sf"/>
</dbReference>
<dbReference type="SUPFAM" id="SSF47384">
    <property type="entry name" value="Homodimeric domain of signal transducing histidine kinase"/>
    <property type="match status" value="1"/>
</dbReference>
<keyword evidence="9 17" id="KW-0418">Kinase</keyword>
<dbReference type="InterPro" id="IPR003660">
    <property type="entry name" value="HAMP_dom"/>
</dbReference>
<feature type="transmembrane region" description="Helical" evidence="14">
    <location>
        <begin position="178"/>
        <end position="197"/>
    </location>
</feature>